<dbReference type="InterPro" id="IPR035979">
    <property type="entry name" value="RBD_domain_sf"/>
</dbReference>
<evidence type="ECO:0000256" key="2">
    <source>
        <dbReference type="SAM" id="MobiDB-lite"/>
    </source>
</evidence>
<evidence type="ECO:0000259" key="3">
    <source>
        <dbReference type="PROSITE" id="PS50102"/>
    </source>
</evidence>
<comment type="caution">
    <text evidence="4">The sequence shown here is derived from an EMBL/GenBank/DDBJ whole genome shotgun (WGS) entry which is preliminary data.</text>
</comment>
<keyword evidence="5" id="KW-1185">Reference proteome</keyword>
<dbReference type="InterPro" id="IPR000504">
    <property type="entry name" value="RRM_dom"/>
</dbReference>
<gene>
    <name evidence="4" type="ORF">CTI12_AA231170</name>
</gene>
<proteinExistence type="predicted"/>
<dbReference type="SMART" id="SM00360">
    <property type="entry name" value="RRM"/>
    <property type="match status" value="1"/>
</dbReference>
<dbReference type="PROSITE" id="PS50102">
    <property type="entry name" value="RRM"/>
    <property type="match status" value="1"/>
</dbReference>
<dbReference type="EMBL" id="PKPP01002257">
    <property type="protein sequence ID" value="PWA76520.1"/>
    <property type="molecule type" value="Genomic_DNA"/>
</dbReference>
<dbReference type="InterPro" id="IPR012677">
    <property type="entry name" value="Nucleotide-bd_a/b_plait_sf"/>
</dbReference>
<accession>A0A2U1NST0</accession>
<dbReference type="GO" id="GO:0003964">
    <property type="term" value="F:RNA-directed DNA polymerase activity"/>
    <property type="evidence" value="ECO:0007669"/>
    <property type="project" value="UniProtKB-KW"/>
</dbReference>
<dbReference type="PANTHER" id="PTHR33116">
    <property type="entry name" value="REVERSE TRANSCRIPTASE ZINC-BINDING DOMAIN-CONTAINING PROTEIN-RELATED-RELATED"/>
    <property type="match status" value="1"/>
</dbReference>
<evidence type="ECO:0000313" key="4">
    <source>
        <dbReference type="EMBL" id="PWA76520.1"/>
    </source>
</evidence>
<dbReference type="Proteomes" id="UP000245207">
    <property type="component" value="Unassembled WGS sequence"/>
</dbReference>
<dbReference type="PANTHER" id="PTHR33116:SF79">
    <property type="entry name" value="REVERSE TRANSCRIPTASE DOMAIN, ZINC FINGER, CCHC-TYPE-RELATED"/>
    <property type="match status" value="1"/>
</dbReference>
<keyword evidence="4" id="KW-0548">Nucleotidyltransferase</keyword>
<evidence type="ECO:0000313" key="5">
    <source>
        <dbReference type="Proteomes" id="UP000245207"/>
    </source>
</evidence>
<dbReference type="CDD" id="cd00590">
    <property type="entry name" value="RRM_SF"/>
    <property type="match status" value="1"/>
</dbReference>
<protein>
    <submittedName>
        <fullName evidence="4">Reverse transcriptase domain, Reverse transcriptase zinc-binding domain protein</fullName>
    </submittedName>
</protein>
<dbReference type="AlphaFoldDB" id="A0A2U1NST0"/>
<reference evidence="4 5" key="1">
    <citation type="journal article" date="2018" name="Mol. Plant">
        <title>The genome of Artemisia annua provides insight into the evolution of Asteraceae family and artemisinin biosynthesis.</title>
        <authorList>
            <person name="Shen Q."/>
            <person name="Zhang L."/>
            <person name="Liao Z."/>
            <person name="Wang S."/>
            <person name="Yan T."/>
            <person name="Shi P."/>
            <person name="Liu M."/>
            <person name="Fu X."/>
            <person name="Pan Q."/>
            <person name="Wang Y."/>
            <person name="Lv Z."/>
            <person name="Lu X."/>
            <person name="Zhang F."/>
            <person name="Jiang W."/>
            <person name="Ma Y."/>
            <person name="Chen M."/>
            <person name="Hao X."/>
            <person name="Li L."/>
            <person name="Tang Y."/>
            <person name="Lv G."/>
            <person name="Zhou Y."/>
            <person name="Sun X."/>
            <person name="Brodelius P.E."/>
            <person name="Rose J.K.C."/>
            <person name="Tang K."/>
        </authorList>
    </citation>
    <scope>NUCLEOTIDE SEQUENCE [LARGE SCALE GENOMIC DNA]</scope>
    <source>
        <strain evidence="5">cv. Huhao1</strain>
        <tissue evidence="4">Leaf</tissue>
    </source>
</reference>
<feature type="region of interest" description="Disordered" evidence="2">
    <location>
        <begin position="364"/>
        <end position="388"/>
    </location>
</feature>
<keyword evidence="4" id="KW-0695">RNA-directed DNA polymerase</keyword>
<sequence>MGDGEWKEVSRKKKGSVFHRLQFPQPKASSVDDLAKISHTVYVSNFPSHLTMRELWNICGEKGTLVDVFIAKHKNKLGQMFAFCRFIKVVDMDTLINSLSNVWIGKLRLHANVARFERKVYNPSQVAEKVFGNSSYVGTKAENVPQVVKSNGTGSYSNKASSYANVAKSSTSGGGKATNSDQEVKGSIGTLITLSQDNSNDYPLALLGCYNDFRSIANTRFICQSEGFMEVEFRYLGGLWVLFEFTSLEAKDKFLKHKGIAAWFSTLKPWHDDFVVKERLIWLEIEGVPLRAWTDDTFKQICSQWGELLFIDDTDGCNRLSKRLCIKSPHALLVFATIMVSLNDVTYAIRVRELCSWTPTFVDDDSESDEEGSMGKYDKQGVKTPEDNDVESVADLPDNIGTTQINVEDIEQENEFVTHASLNQDSHVEARFREMPSHSDPFDLASLINKKYGKGIHTKSPVTPEFPPGFSPKAQQVSESFHKLSDGDSYKQSGFSMLQRLEETIKVGMALGLNMEGCEKTLASLVADNGELLEVSNMANVIGCGAVTLPFKYLGVPMGCNMARCANWSAIFQKFSSKLSLWKAQLLSVGGRLSLIKSVLGNLPTYYMSIYKMPAHVQKKLESMRNNFFLGCDQGEKKMTWVKWKKCLASKKLGGLGIGSILGLTWGFYLSGYGGSSTWDAILSSVHILKSKGIDLLSYCIRKVGNGVSTRFWNDIWIGDQPLNSKFPRIYMLDNDRDCYVANRIPLLDWSSILRRHPRGRAELSQYEALRAAIGNVALNDHCDSWQWSVDVSSGFSVASVRSLVDARTLDVDSNVTRWYNLFFVPKSQKPRGLDGTLRKIDRIMANLGFLDSFAGAHAIFQPYRVSDHSPAILHIPTTCKFKPRPFKFSNILVQHSRFKQQVQECWGTSVSGFHMFKVVSKLKALKKPFRRMLFREGNIHENVTKLRHGTWDEASTPALGFDRMLICVRGEGVLSLNAFCNYLNIQSLAKITKCPYNFKN</sequence>
<name>A0A2U1NST0_ARTAN</name>
<organism evidence="4 5">
    <name type="scientific">Artemisia annua</name>
    <name type="common">Sweet wormwood</name>
    <dbReference type="NCBI Taxonomy" id="35608"/>
    <lineage>
        <taxon>Eukaryota</taxon>
        <taxon>Viridiplantae</taxon>
        <taxon>Streptophyta</taxon>
        <taxon>Embryophyta</taxon>
        <taxon>Tracheophyta</taxon>
        <taxon>Spermatophyta</taxon>
        <taxon>Magnoliopsida</taxon>
        <taxon>eudicotyledons</taxon>
        <taxon>Gunneridae</taxon>
        <taxon>Pentapetalae</taxon>
        <taxon>asterids</taxon>
        <taxon>campanulids</taxon>
        <taxon>Asterales</taxon>
        <taxon>Asteraceae</taxon>
        <taxon>Asteroideae</taxon>
        <taxon>Anthemideae</taxon>
        <taxon>Artemisiinae</taxon>
        <taxon>Artemisia</taxon>
    </lineage>
</organism>
<keyword evidence="4" id="KW-0808">Transferase</keyword>
<evidence type="ECO:0000256" key="1">
    <source>
        <dbReference type="PROSITE-ProRule" id="PRU00176"/>
    </source>
</evidence>
<dbReference type="Pfam" id="PF00076">
    <property type="entry name" value="RRM_1"/>
    <property type="match status" value="1"/>
</dbReference>
<dbReference type="SUPFAM" id="SSF54928">
    <property type="entry name" value="RNA-binding domain, RBD"/>
    <property type="match status" value="1"/>
</dbReference>
<feature type="domain" description="RRM" evidence="3">
    <location>
        <begin position="39"/>
        <end position="116"/>
    </location>
</feature>
<dbReference type="GO" id="GO:0003723">
    <property type="term" value="F:RNA binding"/>
    <property type="evidence" value="ECO:0007669"/>
    <property type="project" value="UniProtKB-UniRule"/>
</dbReference>
<dbReference type="OrthoDB" id="1744977at2759"/>
<dbReference type="Gene3D" id="3.30.70.330">
    <property type="match status" value="1"/>
</dbReference>
<keyword evidence="1" id="KW-0694">RNA-binding</keyword>
<feature type="compositionally biased region" description="Basic and acidic residues" evidence="2">
    <location>
        <begin position="376"/>
        <end position="386"/>
    </location>
</feature>